<keyword evidence="9" id="KW-0482">Metalloprotease</keyword>
<comment type="cofactor">
    <cofactor evidence="7">
        <name>Zn(2+)</name>
        <dbReference type="ChEBI" id="CHEBI:29105"/>
    </cofactor>
    <text evidence="7">Binds 1 zinc ion.</text>
</comment>
<organism evidence="9 10">
    <name type="scientific">Shewanella hanedai</name>
    <name type="common">Alteromonas hanedai</name>
    <dbReference type="NCBI Taxonomy" id="25"/>
    <lineage>
        <taxon>Bacteria</taxon>
        <taxon>Pseudomonadati</taxon>
        <taxon>Pseudomonadota</taxon>
        <taxon>Gammaproteobacteria</taxon>
        <taxon>Alteromonadales</taxon>
        <taxon>Shewanellaceae</taxon>
        <taxon>Shewanella</taxon>
    </lineage>
</organism>
<keyword evidence="6 7" id="KW-0862">Zinc</keyword>
<dbReference type="PANTHER" id="PTHR38773:SF1">
    <property type="entry name" value="PROTEIN SPRT"/>
    <property type="match status" value="1"/>
</dbReference>
<dbReference type="GO" id="GO:0006508">
    <property type="term" value="P:proteolysis"/>
    <property type="evidence" value="ECO:0007669"/>
    <property type="project" value="UniProtKB-KW"/>
</dbReference>
<dbReference type="InterPro" id="IPR023483">
    <property type="entry name" value="Uncharacterised_SprT"/>
</dbReference>
<evidence type="ECO:0000256" key="1">
    <source>
        <dbReference type="ARBA" id="ARBA00004496"/>
    </source>
</evidence>
<sequence>MFNLFRSNTKTSTTRSNASQTQYFNLEHKFESKLHNQVTRRVIECYCLAEEQLKRIFPRPEINFKLRGKSAGTAHLHQNLLRFNAILLAENQDAFFNEVIPHEICHLLAHQMYGRVKPHGQEWQALMIRVFKLTPSTTHSMNTQSVAGQHFSYQCDCGPVSLSIRRHNKVVRGETQYRCRRCKKALSPAVNLT</sequence>
<evidence type="ECO:0000256" key="6">
    <source>
        <dbReference type="ARBA" id="ARBA00022833"/>
    </source>
</evidence>
<keyword evidence="9" id="KW-0645">Protease</keyword>
<gene>
    <name evidence="7" type="primary">sprT</name>
    <name evidence="9" type="ORF">FN961_00860</name>
</gene>
<evidence type="ECO:0000259" key="8">
    <source>
        <dbReference type="SMART" id="SM00731"/>
    </source>
</evidence>
<evidence type="ECO:0000256" key="7">
    <source>
        <dbReference type="HAMAP-Rule" id="MF_00746"/>
    </source>
</evidence>
<dbReference type="Pfam" id="PF10263">
    <property type="entry name" value="SprT-like"/>
    <property type="match status" value="1"/>
</dbReference>
<evidence type="ECO:0000256" key="2">
    <source>
        <dbReference type="ARBA" id="ARBA00006591"/>
    </source>
</evidence>
<feature type="domain" description="SprT-like" evidence="8">
    <location>
        <begin position="40"/>
        <end position="189"/>
    </location>
</feature>
<keyword evidence="5 7" id="KW-0479">Metal-binding</keyword>
<dbReference type="GO" id="GO:0005737">
    <property type="term" value="C:cytoplasm"/>
    <property type="evidence" value="ECO:0007669"/>
    <property type="project" value="UniProtKB-SubCell"/>
</dbReference>
<evidence type="ECO:0000256" key="3">
    <source>
        <dbReference type="ARBA" id="ARBA00020082"/>
    </source>
</evidence>
<reference evidence="10" key="1">
    <citation type="submission" date="2019-07" db="EMBL/GenBank/DDBJ databases">
        <title>Shewanella sp. YLB-08 draft genomic sequence.</title>
        <authorList>
            <person name="Yu L."/>
        </authorList>
    </citation>
    <scope>NUCLEOTIDE SEQUENCE [LARGE SCALE GENOMIC DNA]</scope>
    <source>
        <strain evidence="10">JCM 20706</strain>
    </source>
</reference>
<feature type="binding site" evidence="7">
    <location>
        <position position="102"/>
    </location>
    <ligand>
        <name>Zn(2+)</name>
        <dbReference type="ChEBI" id="CHEBI:29105"/>
    </ligand>
</feature>
<keyword evidence="10" id="KW-1185">Reference proteome</keyword>
<name>A0A553JUT0_SHEHA</name>
<feature type="binding site" evidence="7">
    <location>
        <position position="106"/>
    </location>
    <ligand>
        <name>Zn(2+)</name>
        <dbReference type="ChEBI" id="CHEBI:29105"/>
    </ligand>
</feature>
<comment type="subcellular location">
    <subcellularLocation>
        <location evidence="1 7">Cytoplasm</location>
    </subcellularLocation>
</comment>
<comment type="caution">
    <text evidence="9">The sequence shown here is derived from an EMBL/GenBank/DDBJ whole genome shotgun (WGS) entry which is preliminary data.</text>
</comment>
<dbReference type="HAMAP" id="MF_00746">
    <property type="entry name" value="SprT"/>
    <property type="match status" value="1"/>
</dbReference>
<feature type="active site" evidence="7">
    <location>
        <position position="103"/>
    </location>
</feature>
<dbReference type="InterPro" id="IPR035240">
    <property type="entry name" value="SprT_Zn_ribbon"/>
</dbReference>
<dbReference type="GO" id="GO:0008237">
    <property type="term" value="F:metallopeptidase activity"/>
    <property type="evidence" value="ECO:0007669"/>
    <property type="project" value="UniProtKB-KW"/>
</dbReference>
<accession>A0A553JUT0</accession>
<dbReference type="EMBL" id="VKGK01000001">
    <property type="protein sequence ID" value="TRY16212.1"/>
    <property type="molecule type" value="Genomic_DNA"/>
</dbReference>
<dbReference type="SMART" id="SM00731">
    <property type="entry name" value="SprT"/>
    <property type="match status" value="1"/>
</dbReference>
<proteinExistence type="inferred from homology"/>
<dbReference type="GO" id="GO:0006950">
    <property type="term" value="P:response to stress"/>
    <property type="evidence" value="ECO:0007669"/>
    <property type="project" value="UniProtKB-ARBA"/>
</dbReference>
<dbReference type="AlphaFoldDB" id="A0A553JUT0"/>
<dbReference type="Pfam" id="PF17283">
    <property type="entry name" value="Zn_ribbon_SprT"/>
    <property type="match status" value="1"/>
</dbReference>
<evidence type="ECO:0000313" key="9">
    <source>
        <dbReference type="EMBL" id="TRY16212.1"/>
    </source>
</evidence>
<dbReference type="GO" id="GO:0008270">
    <property type="term" value="F:zinc ion binding"/>
    <property type="evidence" value="ECO:0007669"/>
    <property type="project" value="UniProtKB-UniRule"/>
</dbReference>
<dbReference type="RefSeq" id="WP_143562657.1">
    <property type="nucleotide sequence ID" value="NZ_BMPL01000001.1"/>
</dbReference>
<evidence type="ECO:0000256" key="5">
    <source>
        <dbReference type="ARBA" id="ARBA00022723"/>
    </source>
</evidence>
<evidence type="ECO:0000256" key="4">
    <source>
        <dbReference type="ARBA" id="ARBA00022490"/>
    </source>
</evidence>
<keyword evidence="9" id="KW-0378">Hydrolase</keyword>
<dbReference type="PANTHER" id="PTHR38773">
    <property type="entry name" value="PROTEIN SPRT"/>
    <property type="match status" value="1"/>
</dbReference>
<keyword evidence="4 7" id="KW-0963">Cytoplasm</keyword>
<comment type="similarity">
    <text evidence="2 7">Belongs to the SprT family.</text>
</comment>
<evidence type="ECO:0000313" key="10">
    <source>
        <dbReference type="Proteomes" id="UP000318126"/>
    </source>
</evidence>
<dbReference type="NCBIfam" id="NF003421">
    <property type="entry name" value="PRK04860.1"/>
    <property type="match status" value="1"/>
</dbReference>
<dbReference type="InterPro" id="IPR006640">
    <property type="entry name" value="SprT-like_domain"/>
</dbReference>
<protein>
    <recommendedName>
        <fullName evidence="3 7">Protein SprT</fullName>
    </recommendedName>
</protein>
<dbReference type="Proteomes" id="UP000318126">
    <property type="component" value="Unassembled WGS sequence"/>
</dbReference>
<dbReference type="OrthoDB" id="267364at2"/>